<organism evidence="9 10">
    <name type="scientific">Campylobacter vulpis</name>
    <dbReference type="NCBI Taxonomy" id="1655500"/>
    <lineage>
        <taxon>Bacteria</taxon>
        <taxon>Pseudomonadati</taxon>
        <taxon>Campylobacterota</taxon>
        <taxon>Epsilonproteobacteria</taxon>
        <taxon>Campylobacterales</taxon>
        <taxon>Campylobacteraceae</taxon>
        <taxon>Campylobacter</taxon>
    </lineage>
</organism>
<feature type="binding site" evidence="8">
    <location>
        <begin position="30"/>
        <end position="37"/>
    </location>
    <ligand>
        <name>ATP</name>
        <dbReference type="ChEBI" id="CHEBI:30616"/>
    </ligand>
</feature>
<dbReference type="InterPro" id="IPR042176">
    <property type="entry name" value="Pantoate_ligase_C"/>
</dbReference>
<keyword evidence="8" id="KW-0963">Cytoplasm</keyword>
<dbReference type="AlphaFoldDB" id="A0A2G4R0M8"/>
<dbReference type="Gene3D" id="3.40.50.620">
    <property type="entry name" value="HUPs"/>
    <property type="match status" value="1"/>
</dbReference>
<dbReference type="Gene3D" id="3.30.1300.10">
    <property type="entry name" value="Pantoate-beta-alanine ligase, C-terminal domain"/>
    <property type="match status" value="1"/>
</dbReference>
<protein>
    <recommendedName>
        <fullName evidence="8">Pantothenate synthetase</fullName>
        <shortName evidence="8">PS</shortName>
        <ecNumber evidence="8">6.3.2.1</ecNumber>
    </recommendedName>
    <alternativeName>
        <fullName evidence="8">Pantoate--beta-alanine ligase</fullName>
    </alternativeName>
    <alternativeName>
        <fullName evidence="8">Pantoate-activating enzyme</fullName>
    </alternativeName>
</protein>
<dbReference type="GO" id="GO:0005829">
    <property type="term" value="C:cytosol"/>
    <property type="evidence" value="ECO:0007669"/>
    <property type="project" value="TreeGrafter"/>
</dbReference>
<dbReference type="FunFam" id="3.40.50.620:FF:000013">
    <property type="entry name" value="Pantothenate synthetase"/>
    <property type="match status" value="1"/>
</dbReference>
<feature type="binding site" evidence="8">
    <location>
        <position position="60"/>
    </location>
    <ligand>
        <name>beta-alanine</name>
        <dbReference type="ChEBI" id="CHEBI:57966"/>
    </ligand>
</feature>
<comment type="pathway">
    <text evidence="1 8">Cofactor biosynthesis; (R)-pantothenate biosynthesis; (R)-pantothenate from (R)-pantoate and beta-alanine: step 1/1.</text>
</comment>
<accession>A0A2G4R0M8</accession>
<comment type="subunit">
    <text evidence="8">Homodimer.</text>
</comment>
<comment type="caution">
    <text evidence="9">The sequence shown here is derived from an EMBL/GenBank/DDBJ whole genome shotgun (WGS) entry which is preliminary data.</text>
</comment>
<dbReference type="FunFam" id="3.30.1300.10:FF:000001">
    <property type="entry name" value="Pantothenate synthetase"/>
    <property type="match status" value="1"/>
</dbReference>
<comment type="catalytic activity">
    <reaction evidence="7 8">
        <text>(R)-pantoate + beta-alanine + ATP = (R)-pantothenate + AMP + diphosphate + H(+)</text>
        <dbReference type="Rhea" id="RHEA:10912"/>
        <dbReference type="ChEBI" id="CHEBI:15378"/>
        <dbReference type="ChEBI" id="CHEBI:15980"/>
        <dbReference type="ChEBI" id="CHEBI:29032"/>
        <dbReference type="ChEBI" id="CHEBI:30616"/>
        <dbReference type="ChEBI" id="CHEBI:33019"/>
        <dbReference type="ChEBI" id="CHEBI:57966"/>
        <dbReference type="ChEBI" id="CHEBI:456215"/>
        <dbReference type="EC" id="6.3.2.1"/>
    </reaction>
</comment>
<dbReference type="OrthoDB" id="9773087at2"/>
<dbReference type="SUPFAM" id="SSF52374">
    <property type="entry name" value="Nucleotidylyl transferase"/>
    <property type="match status" value="1"/>
</dbReference>
<feature type="binding site" evidence="8">
    <location>
        <position position="175"/>
    </location>
    <ligand>
        <name>ATP</name>
        <dbReference type="ChEBI" id="CHEBI:30616"/>
    </ligand>
</feature>
<dbReference type="InterPro" id="IPR003721">
    <property type="entry name" value="Pantoate_ligase"/>
</dbReference>
<evidence type="ECO:0000256" key="3">
    <source>
        <dbReference type="ARBA" id="ARBA00022598"/>
    </source>
</evidence>
<comment type="function">
    <text evidence="8">Catalyzes the condensation of pantoate with beta-alanine in an ATP-dependent reaction via a pantoyl-adenylate intermediate.</text>
</comment>
<keyword evidence="3 8" id="KW-0436">Ligase</keyword>
<feature type="active site" description="Proton donor" evidence="8">
    <location>
        <position position="37"/>
    </location>
</feature>
<evidence type="ECO:0000256" key="4">
    <source>
        <dbReference type="ARBA" id="ARBA00022655"/>
    </source>
</evidence>
<keyword evidence="4 8" id="KW-0566">Pantothenate biosynthesis</keyword>
<proteinExistence type="inferred from homology"/>
<evidence type="ECO:0000313" key="10">
    <source>
        <dbReference type="Proteomes" id="UP000237472"/>
    </source>
</evidence>
<feature type="binding site" evidence="8">
    <location>
        <position position="152"/>
    </location>
    <ligand>
        <name>(R)-pantoate</name>
        <dbReference type="ChEBI" id="CHEBI:15980"/>
    </ligand>
</feature>
<dbReference type="Pfam" id="PF02569">
    <property type="entry name" value="Pantoate_ligase"/>
    <property type="match status" value="1"/>
</dbReference>
<comment type="subcellular location">
    <subcellularLocation>
        <location evidence="8">Cytoplasm</location>
    </subcellularLocation>
</comment>
<comment type="similarity">
    <text evidence="2 8">Belongs to the pantothenate synthetase family.</text>
</comment>
<evidence type="ECO:0000256" key="6">
    <source>
        <dbReference type="ARBA" id="ARBA00022840"/>
    </source>
</evidence>
<dbReference type="HAMAP" id="MF_00158">
    <property type="entry name" value="PanC"/>
    <property type="match status" value="1"/>
</dbReference>
<feature type="binding site" evidence="8">
    <location>
        <position position="60"/>
    </location>
    <ligand>
        <name>(R)-pantoate</name>
        <dbReference type="ChEBI" id="CHEBI:15980"/>
    </ligand>
</feature>
<dbReference type="GO" id="GO:0015940">
    <property type="term" value="P:pantothenate biosynthetic process"/>
    <property type="evidence" value="ECO:0007669"/>
    <property type="project" value="UniProtKB-UniRule"/>
</dbReference>
<dbReference type="EMBL" id="LDWY01000076">
    <property type="protein sequence ID" value="PHY90122.1"/>
    <property type="molecule type" value="Genomic_DNA"/>
</dbReference>
<dbReference type="PANTHER" id="PTHR21299:SF1">
    <property type="entry name" value="PANTOATE--BETA-ALANINE LIGASE"/>
    <property type="match status" value="1"/>
</dbReference>
<feature type="binding site" evidence="8">
    <location>
        <begin position="146"/>
        <end position="149"/>
    </location>
    <ligand>
        <name>ATP</name>
        <dbReference type="ChEBI" id="CHEBI:30616"/>
    </ligand>
</feature>
<gene>
    <name evidence="8" type="primary">panC</name>
    <name evidence="9" type="ORF">AA994_06210</name>
</gene>
<feature type="binding site" evidence="8">
    <location>
        <begin position="183"/>
        <end position="186"/>
    </location>
    <ligand>
        <name>ATP</name>
        <dbReference type="ChEBI" id="CHEBI:30616"/>
    </ligand>
</feature>
<dbReference type="NCBIfam" id="TIGR00018">
    <property type="entry name" value="panC"/>
    <property type="match status" value="1"/>
</dbReference>
<dbReference type="RefSeq" id="WP_099462032.1">
    <property type="nucleotide sequence ID" value="NZ_LDWY01000076.1"/>
</dbReference>
<evidence type="ECO:0000256" key="5">
    <source>
        <dbReference type="ARBA" id="ARBA00022741"/>
    </source>
</evidence>
<evidence type="ECO:0000256" key="1">
    <source>
        <dbReference type="ARBA" id="ARBA00004990"/>
    </source>
</evidence>
<keyword evidence="6 8" id="KW-0067">ATP-binding</keyword>
<name>A0A2G4R0M8_9BACT</name>
<dbReference type="Proteomes" id="UP000237472">
    <property type="component" value="Unassembled WGS sequence"/>
</dbReference>
<evidence type="ECO:0000256" key="2">
    <source>
        <dbReference type="ARBA" id="ARBA00009256"/>
    </source>
</evidence>
<dbReference type="PANTHER" id="PTHR21299">
    <property type="entry name" value="CYTIDYLATE KINASE/PANTOATE-BETA-ALANINE LIGASE"/>
    <property type="match status" value="1"/>
</dbReference>
<sequence length="282" mass="32094">MQIINNIRDLKKVIKEWKSQNLSIGYVPTMGYLHEGHLSLIKKASQNDKIIVSIFVNPMQFGVNEDLATYPRDLERDAKLCENEGVAVLFTPSVEQMYPKGFSSYVDMNSLTDKLCGAKREGHFRGVCTILMKFFHLITPDVAYFGQKDAQQCAVVKHMVEDLNLDLEIEICPIVREKDGLAKSSRNVYLNEAERKAALVLSRAIFLGENLIQKGERESKIILQAMREELQKESLARIDYIELVNPKTMENLERIEEGVLGALAVYIGKTRLIDNFLLLNLK</sequence>
<dbReference type="UniPathway" id="UPA00028">
    <property type="reaction ID" value="UER00005"/>
</dbReference>
<dbReference type="EC" id="6.3.2.1" evidence="8"/>
<keyword evidence="5 8" id="KW-0547">Nucleotide-binding</keyword>
<evidence type="ECO:0000313" key="9">
    <source>
        <dbReference type="EMBL" id="PHY90122.1"/>
    </source>
</evidence>
<dbReference type="InterPro" id="IPR014729">
    <property type="entry name" value="Rossmann-like_a/b/a_fold"/>
</dbReference>
<evidence type="ECO:0000256" key="7">
    <source>
        <dbReference type="ARBA" id="ARBA00048258"/>
    </source>
</evidence>
<dbReference type="GO" id="GO:0004592">
    <property type="term" value="F:pantoate-beta-alanine ligase activity"/>
    <property type="evidence" value="ECO:0007669"/>
    <property type="project" value="UniProtKB-UniRule"/>
</dbReference>
<dbReference type="CDD" id="cd00560">
    <property type="entry name" value="PanC"/>
    <property type="match status" value="1"/>
</dbReference>
<evidence type="ECO:0000256" key="8">
    <source>
        <dbReference type="HAMAP-Rule" id="MF_00158"/>
    </source>
</evidence>
<reference evidence="10" key="1">
    <citation type="submission" date="2015-06" db="EMBL/GenBank/DDBJ databases">
        <authorList>
            <person name="Parisi A."/>
            <person name="Chiara M."/>
            <person name="Florio D."/>
            <person name="Miccolupo A."/>
            <person name="Manzari C."/>
            <person name="Mion D."/>
            <person name="Caruso M."/>
            <person name="D'erchia A.M."/>
            <person name="Zanoni R."/>
        </authorList>
    </citation>
    <scope>NUCLEOTIDE SEQUENCE [LARGE SCALE GENOMIC DNA]</scope>
    <source>
        <strain evidence="10">73/13</strain>
    </source>
</reference>
<comment type="miscellaneous">
    <text evidence="8">The reaction proceeds by a bi uni uni bi ping pong mechanism.</text>
</comment>
<dbReference type="GO" id="GO:0005524">
    <property type="term" value="F:ATP binding"/>
    <property type="evidence" value="ECO:0007669"/>
    <property type="project" value="UniProtKB-KW"/>
</dbReference>